<accession>A0A7M2T1V6</accession>
<reference evidence="1 2" key="1">
    <citation type="submission" date="2020-10" db="EMBL/GenBank/DDBJ databases">
        <title>Streptomyces chromofuscus complate genome analysis.</title>
        <authorList>
            <person name="Anwar N."/>
        </authorList>
    </citation>
    <scope>NUCLEOTIDE SEQUENCE [LARGE SCALE GENOMIC DNA]</scope>
    <source>
        <strain evidence="1 2">DSM 40273</strain>
    </source>
</reference>
<dbReference type="Proteomes" id="UP000594008">
    <property type="component" value="Chromosome"/>
</dbReference>
<gene>
    <name evidence="1" type="ORF">IPT68_18475</name>
</gene>
<dbReference type="EMBL" id="CP063374">
    <property type="protein sequence ID" value="QOV41885.1"/>
    <property type="molecule type" value="Genomic_DNA"/>
</dbReference>
<keyword evidence="2" id="KW-1185">Reference proteome</keyword>
<proteinExistence type="predicted"/>
<evidence type="ECO:0000313" key="1">
    <source>
        <dbReference type="EMBL" id="QOV41885.1"/>
    </source>
</evidence>
<organism evidence="1 2">
    <name type="scientific">Streptomyces chromofuscus</name>
    <dbReference type="NCBI Taxonomy" id="42881"/>
    <lineage>
        <taxon>Bacteria</taxon>
        <taxon>Bacillati</taxon>
        <taxon>Actinomycetota</taxon>
        <taxon>Actinomycetes</taxon>
        <taxon>Kitasatosporales</taxon>
        <taxon>Streptomycetaceae</taxon>
        <taxon>Streptomyces</taxon>
    </lineage>
</organism>
<dbReference type="AlphaFoldDB" id="A0A7M2T1V6"/>
<sequence>MQRTVGTTESPRQWKADYFTLRPLPTARLVHHFGTDRPTVQQYQDAMAQAHEALRTGRPTVEDTTLLGEHRMSWTGVCAVPYTGSEPTRVGFFGSSGD</sequence>
<dbReference type="KEGG" id="schf:IPT68_18475"/>
<dbReference type="RefSeq" id="WP_189695972.1">
    <property type="nucleotide sequence ID" value="NZ_BMTA01000001.1"/>
</dbReference>
<name>A0A7M2T1V6_STRCW</name>
<evidence type="ECO:0000313" key="2">
    <source>
        <dbReference type="Proteomes" id="UP000594008"/>
    </source>
</evidence>
<protein>
    <submittedName>
        <fullName evidence="1">Uncharacterized protein</fullName>
    </submittedName>
</protein>